<dbReference type="InterPro" id="IPR000192">
    <property type="entry name" value="Aminotrans_V_dom"/>
</dbReference>
<dbReference type="Proteomes" id="UP000198964">
    <property type="component" value="Unassembled WGS sequence"/>
</dbReference>
<proteinExistence type="predicted"/>
<dbReference type="InterPro" id="IPR015422">
    <property type="entry name" value="PyrdxlP-dep_Trfase_small"/>
</dbReference>
<dbReference type="SUPFAM" id="SSF53383">
    <property type="entry name" value="PLP-dependent transferases"/>
    <property type="match status" value="1"/>
</dbReference>
<feature type="domain" description="Aminotransferase class V" evidence="2">
    <location>
        <begin position="26"/>
        <end position="60"/>
    </location>
</feature>
<accession>A0A1I2KI11</accession>
<dbReference type="GO" id="GO:0008483">
    <property type="term" value="F:transaminase activity"/>
    <property type="evidence" value="ECO:0007669"/>
    <property type="project" value="UniProtKB-KW"/>
</dbReference>
<keyword evidence="4" id="KW-1185">Reference proteome</keyword>
<keyword evidence="3" id="KW-0032">Aminotransferase</keyword>
<sequence>MKNNLLDQIVSFCKSFVWLALYAYCTGRLCADPVMDHYQQGATIRISFAVYNTFDEIDRFIEALNKLVGMLR</sequence>
<evidence type="ECO:0000259" key="2">
    <source>
        <dbReference type="Pfam" id="PF00266"/>
    </source>
</evidence>
<name>A0A1I2KI11_9BACT</name>
<dbReference type="EMBL" id="FONW01000012">
    <property type="protein sequence ID" value="SFF66584.1"/>
    <property type="molecule type" value="Genomic_DNA"/>
</dbReference>
<protein>
    <submittedName>
        <fullName evidence="3">Aminotransferase class-V</fullName>
    </submittedName>
</protein>
<keyword evidence="3" id="KW-0808">Transferase</keyword>
<dbReference type="AlphaFoldDB" id="A0A1I2KI11"/>
<dbReference type="InterPro" id="IPR015424">
    <property type="entry name" value="PyrdxlP-dep_Trfase"/>
</dbReference>
<reference evidence="3 4" key="1">
    <citation type="submission" date="2016-10" db="EMBL/GenBank/DDBJ databases">
        <authorList>
            <person name="de Groot N.N."/>
        </authorList>
    </citation>
    <scope>NUCLEOTIDE SEQUENCE [LARGE SCALE GENOMIC DNA]</scope>
    <source>
        <strain evidence="3 4">CGMCC 1.9156</strain>
    </source>
</reference>
<dbReference type="STRING" id="655355.SAMN05216283_11253"/>
<dbReference type="Pfam" id="PF00266">
    <property type="entry name" value="Aminotran_5"/>
    <property type="match status" value="1"/>
</dbReference>
<evidence type="ECO:0000313" key="3">
    <source>
        <dbReference type="EMBL" id="SFF66584.1"/>
    </source>
</evidence>
<dbReference type="Gene3D" id="3.90.1150.10">
    <property type="entry name" value="Aspartate Aminotransferase, domain 1"/>
    <property type="match status" value="1"/>
</dbReference>
<keyword evidence="1" id="KW-0663">Pyridoxal phosphate</keyword>
<dbReference type="RefSeq" id="WP_139218324.1">
    <property type="nucleotide sequence ID" value="NZ_FONW01000012.1"/>
</dbReference>
<gene>
    <name evidence="3" type="ORF">SAMN05216283_11253</name>
</gene>
<evidence type="ECO:0000256" key="1">
    <source>
        <dbReference type="ARBA" id="ARBA00022898"/>
    </source>
</evidence>
<organism evidence="3 4">
    <name type="scientific">Sunxiuqinia elliptica</name>
    <dbReference type="NCBI Taxonomy" id="655355"/>
    <lineage>
        <taxon>Bacteria</taxon>
        <taxon>Pseudomonadati</taxon>
        <taxon>Bacteroidota</taxon>
        <taxon>Bacteroidia</taxon>
        <taxon>Marinilabiliales</taxon>
        <taxon>Prolixibacteraceae</taxon>
        <taxon>Sunxiuqinia</taxon>
    </lineage>
</organism>
<evidence type="ECO:0000313" key="4">
    <source>
        <dbReference type="Proteomes" id="UP000198964"/>
    </source>
</evidence>